<evidence type="ECO:0000256" key="1">
    <source>
        <dbReference type="SAM" id="MobiDB-lite"/>
    </source>
</evidence>
<comment type="caution">
    <text evidence="3">The sequence shown here is derived from an EMBL/GenBank/DDBJ whole genome shotgun (WGS) entry which is preliminary data.</text>
</comment>
<protein>
    <submittedName>
        <fullName evidence="3">OTU family cysteine protease</fullName>
    </submittedName>
</protein>
<sequence>MDAVQKSSQNNKIKKLYLWELKKLQQQKKREISKAPSKAAKESISLEFEQREKDLKQKHFPVDSDTPNTEDASSNGIECNLTESMPPTLASSEDHESSFYQTTKPHTLSKAEKRQMKKIQQRQSIFANSEEPIVQDLAKLEKEDIIEYLSDLNMVIHDIAADGHCLYKAVAHQLQFVNIEDEEASTSSTFSYKILRSMTADFIYAKKYEFLPFLDEFYSDEENFRNYCNLIRDTAEWGGDLELRALSLLLQRPIFIYKGLDTSKLYIHGEEFLPATPLRLAYLRHAYTLGEHYNSIIPSHLEKESI</sequence>
<reference evidence="3 4" key="1">
    <citation type="journal article" date="2020" name="bioRxiv">
        <title>Metabolic contributions of an alphaproteobacterial endosymbiont in the apicomplexan Cardiosporidium cionae.</title>
        <authorList>
            <person name="Hunter E.S."/>
            <person name="Paight C.J."/>
            <person name="Lane C.E."/>
        </authorList>
    </citation>
    <scope>NUCLEOTIDE SEQUENCE [LARGE SCALE GENOMIC DNA]</scope>
    <source>
        <strain evidence="3">ESH_2018</strain>
    </source>
</reference>
<dbReference type="GO" id="GO:0006508">
    <property type="term" value="P:proteolysis"/>
    <property type="evidence" value="ECO:0007669"/>
    <property type="project" value="UniProtKB-KW"/>
</dbReference>
<keyword evidence="4" id="KW-1185">Reference proteome</keyword>
<dbReference type="GO" id="GO:0008233">
    <property type="term" value="F:peptidase activity"/>
    <property type="evidence" value="ECO:0007669"/>
    <property type="project" value="UniProtKB-KW"/>
</dbReference>
<accession>A0ABQ7J9Y8</accession>
<dbReference type="PANTHER" id="PTHR12419">
    <property type="entry name" value="OTU DOMAIN CONTAINING PROTEIN"/>
    <property type="match status" value="1"/>
</dbReference>
<dbReference type="InterPro" id="IPR003323">
    <property type="entry name" value="OTU_dom"/>
</dbReference>
<dbReference type="SUPFAM" id="SSF54001">
    <property type="entry name" value="Cysteine proteinases"/>
    <property type="match status" value="1"/>
</dbReference>
<name>A0ABQ7J9Y8_9APIC</name>
<organism evidence="3 4">
    <name type="scientific">Cardiosporidium cionae</name>
    <dbReference type="NCBI Taxonomy" id="476202"/>
    <lineage>
        <taxon>Eukaryota</taxon>
        <taxon>Sar</taxon>
        <taxon>Alveolata</taxon>
        <taxon>Apicomplexa</taxon>
        <taxon>Aconoidasida</taxon>
        <taxon>Nephromycida</taxon>
        <taxon>Cardiosporidium</taxon>
    </lineage>
</organism>
<proteinExistence type="predicted"/>
<dbReference type="Gene3D" id="3.90.70.80">
    <property type="match status" value="1"/>
</dbReference>
<dbReference type="PROSITE" id="PS50802">
    <property type="entry name" value="OTU"/>
    <property type="match status" value="1"/>
</dbReference>
<keyword evidence="3" id="KW-0378">Hydrolase</keyword>
<dbReference type="PANTHER" id="PTHR12419:SF10">
    <property type="entry name" value="DEUBIQUITINASE OTUD6B"/>
    <property type="match status" value="1"/>
</dbReference>
<feature type="compositionally biased region" description="Polar residues" evidence="1">
    <location>
        <begin position="65"/>
        <end position="91"/>
    </location>
</feature>
<dbReference type="InterPro" id="IPR038765">
    <property type="entry name" value="Papain-like_cys_pep_sf"/>
</dbReference>
<dbReference type="InterPro" id="IPR050704">
    <property type="entry name" value="Peptidase_C85-like"/>
</dbReference>
<gene>
    <name evidence="3" type="ORF">IE077_002770</name>
</gene>
<evidence type="ECO:0000313" key="3">
    <source>
        <dbReference type="EMBL" id="KAF8820821.1"/>
    </source>
</evidence>
<dbReference type="EMBL" id="JADAQX010000294">
    <property type="protein sequence ID" value="KAF8820821.1"/>
    <property type="molecule type" value="Genomic_DNA"/>
</dbReference>
<feature type="compositionally biased region" description="Basic and acidic residues" evidence="1">
    <location>
        <begin position="48"/>
        <end position="62"/>
    </location>
</feature>
<dbReference type="Pfam" id="PF02338">
    <property type="entry name" value="OTU"/>
    <property type="match status" value="1"/>
</dbReference>
<feature type="region of interest" description="Disordered" evidence="1">
    <location>
        <begin position="28"/>
        <end position="103"/>
    </location>
</feature>
<evidence type="ECO:0000259" key="2">
    <source>
        <dbReference type="PROSITE" id="PS50802"/>
    </source>
</evidence>
<keyword evidence="3" id="KW-0645">Protease</keyword>
<feature type="domain" description="OTU" evidence="2">
    <location>
        <begin position="154"/>
        <end position="299"/>
    </location>
</feature>
<evidence type="ECO:0000313" key="4">
    <source>
        <dbReference type="Proteomes" id="UP000823046"/>
    </source>
</evidence>
<dbReference type="CDD" id="cd22748">
    <property type="entry name" value="OTU_OTUD6-like"/>
    <property type="match status" value="1"/>
</dbReference>
<dbReference type="Proteomes" id="UP000823046">
    <property type="component" value="Unassembled WGS sequence"/>
</dbReference>